<name>A0A8K0W1H4_9PLEO</name>
<dbReference type="EMBL" id="JAGMVJ010000005">
    <property type="protein sequence ID" value="KAH7090554.1"/>
    <property type="molecule type" value="Genomic_DNA"/>
</dbReference>
<reference evidence="1" key="1">
    <citation type="journal article" date="2021" name="Nat. Commun.">
        <title>Genetic determinants of endophytism in the Arabidopsis root mycobiome.</title>
        <authorList>
            <person name="Mesny F."/>
            <person name="Miyauchi S."/>
            <person name="Thiergart T."/>
            <person name="Pickel B."/>
            <person name="Atanasova L."/>
            <person name="Karlsson M."/>
            <person name="Huettel B."/>
            <person name="Barry K.W."/>
            <person name="Haridas S."/>
            <person name="Chen C."/>
            <person name="Bauer D."/>
            <person name="Andreopoulos W."/>
            <person name="Pangilinan J."/>
            <person name="LaButti K."/>
            <person name="Riley R."/>
            <person name="Lipzen A."/>
            <person name="Clum A."/>
            <person name="Drula E."/>
            <person name="Henrissat B."/>
            <person name="Kohler A."/>
            <person name="Grigoriev I.V."/>
            <person name="Martin F.M."/>
            <person name="Hacquard S."/>
        </authorList>
    </citation>
    <scope>NUCLEOTIDE SEQUENCE</scope>
    <source>
        <strain evidence="1">MPI-SDFR-AT-0120</strain>
    </source>
</reference>
<accession>A0A8K0W1H4</accession>
<sequence>MKRSVRALRPAVQLTCLCDTSLGLAHGDCAGRMRLSIPRVCHTTPLLAYRSCPCTSGHLCYPALTSGKVSPWGHTLMILGSPPCGAVQPHQPTRTA</sequence>
<gene>
    <name evidence="1" type="ORF">FB567DRAFT_520127</name>
</gene>
<protein>
    <submittedName>
        <fullName evidence="1">Uncharacterized protein</fullName>
    </submittedName>
</protein>
<dbReference type="AlphaFoldDB" id="A0A8K0W1H4"/>
<evidence type="ECO:0000313" key="1">
    <source>
        <dbReference type="EMBL" id="KAH7090554.1"/>
    </source>
</evidence>
<keyword evidence="2" id="KW-1185">Reference proteome</keyword>
<dbReference type="Proteomes" id="UP000813461">
    <property type="component" value="Unassembled WGS sequence"/>
</dbReference>
<feature type="non-terminal residue" evidence="1">
    <location>
        <position position="1"/>
    </location>
</feature>
<comment type="caution">
    <text evidence="1">The sequence shown here is derived from an EMBL/GenBank/DDBJ whole genome shotgun (WGS) entry which is preliminary data.</text>
</comment>
<organism evidence="1 2">
    <name type="scientific">Paraphoma chrysanthemicola</name>
    <dbReference type="NCBI Taxonomy" id="798071"/>
    <lineage>
        <taxon>Eukaryota</taxon>
        <taxon>Fungi</taxon>
        <taxon>Dikarya</taxon>
        <taxon>Ascomycota</taxon>
        <taxon>Pezizomycotina</taxon>
        <taxon>Dothideomycetes</taxon>
        <taxon>Pleosporomycetidae</taxon>
        <taxon>Pleosporales</taxon>
        <taxon>Pleosporineae</taxon>
        <taxon>Phaeosphaeriaceae</taxon>
        <taxon>Paraphoma</taxon>
    </lineage>
</organism>
<evidence type="ECO:0000313" key="2">
    <source>
        <dbReference type="Proteomes" id="UP000813461"/>
    </source>
</evidence>
<proteinExistence type="predicted"/>